<dbReference type="InterPro" id="IPR050135">
    <property type="entry name" value="dGTPase-like"/>
</dbReference>
<comment type="caution">
    <text evidence="3">The sequence shown here is derived from an EMBL/GenBank/DDBJ whole genome shotgun (WGS) entry which is preliminary data.</text>
</comment>
<name>A0A3S0ZUL3_CHLFR</name>
<dbReference type="InterPro" id="IPR006674">
    <property type="entry name" value="HD_domain"/>
</dbReference>
<dbReference type="NCBIfam" id="NF002205">
    <property type="entry name" value="PRK01096.1"/>
    <property type="match status" value="1"/>
</dbReference>
<feature type="domain" description="HD/PDEase" evidence="2">
    <location>
        <begin position="68"/>
        <end position="279"/>
    </location>
</feature>
<dbReference type="Gene3D" id="1.10.3550.10">
    <property type="entry name" value="eoxyguanosinetriphosphate triphosphohydrolase domain-like"/>
    <property type="match status" value="1"/>
</dbReference>
<reference evidence="3 4" key="1">
    <citation type="journal article" date="2019" name="Genome Biol. Evol.">
        <title>Day and night: Metabolic profiles and evolutionary relationships of six axenic non-marine cyanobacteria.</title>
        <authorList>
            <person name="Will S.E."/>
            <person name="Henke P."/>
            <person name="Boedeker C."/>
            <person name="Huang S."/>
            <person name="Brinkmann H."/>
            <person name="Rohde M."/>
            <person name="Jarek M."/>
            <person name="Friedl T."/>
            <person name="Seufert S."/>
            <person name="Schumacher M."/>
            <person name="Overmann J."/>
            <person name="Neumann-Schaal M."/>
            <person name="Petersen J."/>
        </authorList>
    </citation>
    <scope>NUCLEOTIDE SEQUENCE [LARGE SCALE GENOMIC DNA]</scope>
    <source>
        <strain evidence="3 4">PCC 6912</strain>
    </source>
</reference>
<dbReference type="InterPro" id="IPR003607">
    <property type="entry name" value="HD/PDEase_dom"/>
</dbReference>
<evidence type="ECO:0000256" key="1">
    <source>
        <dbReference type="ARBA" id="ARBA00022801"/>
    </source>
</evidence>
<dbReference type="STRING" id="211165.GCA_000317285_06333"/>
<keyword evidence="1" id="KW-0378">Hydrolase</keyword>
<dbReference type="AlphaFoldDB" id="A0A3S0ZUL3"/>
<keyword evidence="4" id="KW-1185">Reference proteome</keyword>
<dbReference type="SUPFAM" id="SSF109604">
    <property type="entry name" value="HD-domain/PDEase-like"/>
    <property type="match status" value="1"/>
</dbReference>
<evidence type="ECO:0000259" key="2">
    <source>
        <dbReference type="SMART" id="SM00471"/>
    </source>
</evidence>
<evidence type="ECO:0000313" key="4">
    <source>
        <dbReference type="Proteomes" id="UP000268857"/>
    </source>
</evidence>
<dbReference type="Pfam" id="PF13286">
    <property type="entry name" value="HD_assoc"/>
    <property type="match status" value="1"/>
</dbReference>
<dbReference type="InterPro" id="IPR023293">
    <property type="entry name" value="dGTP_triP_hydro_central_sf"/>
</dbReference>
<dbReference type="NCBIfam" id="TIGR01353">
    <property type="entry name" value="dGTP_triPase"/>
    <property type="match status" value="1"/>
</dbReference>
<dbReference type="Proteomes" id="UP000268857">
    <property type="component" value="Unassembled WGS sequence"/>
</dbReference>
<accession>A0A3S0ZUL3</accession>
<dbReference type="InterPro" id="IPR026875">
    <property type="entry name" value="PHydrolase_assoc_dom"/>
</dbReference>
<dbReference type="PANTHER" id="PTHR11373">
    <property type="entry name" value="DEOXYNUCLEOSIDE TRIPHOSPHATE TRIPHOSPHOHYDROLASE"/>
    <property type="match status" value="1"/>
</dbReference>
<proteinExistence type="predicted"/>
<organism evidence="3 4">
    <name type="scientific">Chlorogloeopsis fritschii PCC 6912</name>
    <dbReference type="NCBI Taxonomy" id="211165"/>
    <lineage>
        <taxon>Bacteria</taxon>
        <taxon>Bacillati</taxon>
        <taxon>Cyanobacteriota</taxon>
        <taxon>Cyanophyceae</taxon>
        <taxon>Nostocales</taxon>
        <taxon>Chlorogloeopsidaceae</taxon>
        <taxon>Chlorogloeopsis</taxon>
    </lineage>
</organism>
<dbReference type="SMART" id="SM00471">
    <property type="entry name" value="HDc"/>
    <property type="match status" value="1"/>
</dbReference>
<dbReference type="InterPro" id="IPR006261">
    <property type="entry name" value="dGTPase"/>
</dbReference>
<dbReference type="PANTHER" id="PTHR11373:SF32">
    <property type="entry name" value="DEOXYGUANOSINETRIPHOSPHATE TRIPHOSPHOHYDROLASE"/>
    <property type="match status" value="1"/>
</dbReference>
<dbReference type="GO" id="GO:0008832">
    <property type="term" value="F:dGTPase activity"/>
    <property type="evidence" value="ECO:0007669"/>
    <property type="project" value="TreeGrafter"/>
</dbReference>
<dbReference type="Gene3D" id="1.10.3410.10">
    <property type="entry name" value="putative deoxyguanosinetriphosphate triphosphohydrolase like domain"/>
    <property type="match status" value="1"/>
</dbReference>
<gene>
    <name evidence="3" type="primary">dgt</name>
    <name evidence="3" type="ORF">PCC6912_37810</name>
</gene>
<dbReference type="InterPro" id="IPR027432">
    <property type="entry name" value="dGTP_triphosphohydrolase_C"/>
</dbReference>
<sequence length="454" mass="51693">MSTPLSNNPTMMDWKTLLTPKRLGKEQPENLQFGRTPFHRDYDRLVFSSPFRRLKDKTQVFSLPTNDYIRTRLIHSLEVSCVGRSLGRMVGEQIVRKYQLNEYGFSASDFGDIVSAACLAHDIGNPPFGHSGEDAIRTGFESWYSTIFHSKKEILSKAQKADFDLFEGNAQGFRIITKLEMPQRKGGMQLTCPTLAAFTKYPQESFIPKHILNGYVGRSVEKYGFFQAEKELFTEVAETVGLIRRHHNAAWWCRHPLAFLVEAADDICYSIIDIEDGYRMGYIPFDEAKDLLNEIAQINDLENSSESKAEKVKRLRAKAINNLIEETIKTFLDNEDSLLKGEYDQGLLTQSIYAQHLKKIAEVSRISVFQHPDIVGIKIAGYEVLGKLFAEFVNAVLYDSNKGRLILCMLPQGYHPNDNDDIYDKILRITDYISGMTDSYATSVFQQISGISLR</sequence>
<dbReference type="GO" id="GO:0006203">
    <property type="term" value="P:dGTP catabolic process"/>
    <property type="evidence" value="ECO:0007669"/>
    <property type="project" value="TreeGrafter"/>
</dbReference>
<protein>
    <submittedName>
        <fullName evidence="3">dGTPase</fullName>
    </submittedName>
</protein>
<dbReference type="RefSeq" id="WP_016876565.1">
    <property type="nucleotide sequence ID" value="NZ_AJLN01000145.1"/>
</dbReference>
<evidence type="ECO:0000313" key="3">
    <source>
        <dbReference type="EMBL" id="RUR77900.1"/>
    </source>
</evidence>
<dbReference type="OrthoDB" id="9803619at2"/>
<dbReference type="EMBL" id="RSCJ01000016">
    <property type="protein sequence ID" value="RUR77900.1"/>
    <property type="molecule type" value="Genomic_DNA"/>
</dbReference>
<dbReference type="Gene3D" id="1.10.3210.10">
    <property type="entry name" value="Hypothetical protein af1432"/>
    <property type="match status" value="1"/>
</dbReference>
<dbReference type="Pfam" id="PF01966">
    <property type="entry name" value="HD"/>
    <property type="match status" value="1"/>
</dbReference>